<feature type="signal peptide" evidence="1">
    <location>
        <begin position="1"/>
        <end position="20"/>
    </location>
</feature>
<dbReference type="KEGG" id="emo:DM558_01215"/>
<name>A0A3Q9JHB7_9GAMM</name>
<evidence type="ECO:0000256" key="1">
    <source>
        <dbReference type="SAM" id="SignalP"/>
    </source>
</evidence>
<keyword evidence="1" id="KW-0732">Signal</keyword>
<evidence type="ECO:0000313" key="3">
    <source>
        <dbReference type="Proteomes" id="UP000273143"/>
    </source>
</evidence>
<dbReference type="RefSeq" id="WP_127161690.1">
    <property type="nucleotide sequence ID" value="NZ_CP029822.1"/>
</dbReference>
<dbReference type="EMBL" id="CP029822">
    <property type="protein sequence ID" value="AZS49479.1"/>
    <property type="molecule type" value="Genomic_DNA"/>
</dbReference>
<protein>
    <submittedName>
        <fullName evidence="2">Uncharacterized protein</fullName>
    </submittedName>
</protein>
<sequence length="160" mass="17918">MKNVLFLIAFILFSPLQTYAGTYYNARFNFKVDYPDSFIPAGESDNGDGQRFINSTANAVIIVYGSYNIDIGGGDYTCSFKRFLNDHKNLNVTYKRELKDGFVISGLSGKDIEYNKVVMTKENSSGSPVCLSLTIKYSTDQKVAFDKIIKNVVDSFHPTN</sequence>
<feature type="chain" id="PRO_5018726736" evidence="1">
    <location>
        <begin position="21"/>
        <end position="160"/>
    </location>
</feature>
<evidence type="ECO:0000313" key="2">
    <source>
        <dbReference type="EMBL" id="AZS49479.1"/>
    </source>
</evidence>
<dbReference type="AlphaFoldDB" id="A0A3Q9JHB7"/>
<keyword evidence="3" id="KW-1185">Reference proteome</keyword>
<reference evidence="3" key="1">
    <citation type="submission" date="2018-06" db="EMBL/GenBank/DDBJ databases">
        <title>Complete genome of Pseudomonas insecticola strain QZS01.</title>
        <authorList>
            <person name="Wang J."/>
            <person name="Su Q."/>
        </authorList>
    </citation>
    <scope>NUCLEOTIDE SEQUENCE [LARGE SCALE GENOMIC DNA]</scope>
    <source>
        <strain evidence="3">QZS01</strain>
    </source>
</reference>
<accession>A0A3Q9JHB7</accession>
<dbReference type="Proteomes" id="UP000273143">
    <property type="component" value="Chromosome"/>
</dbReference>
<proteinExistence type="predicted"/>
<organism evidence="2 3">
    <name type="scientific">Entomomonas moraniae</name>
    <dbReference type="NCBI Taxonomy" id="2213226"/>
    <lineage>
        <taxon>Bacteria</taxon>
        <taxon>Pseudomonadati</taxon>
        <taxon>Pseudomonadota</taxon>
        <taxon>Gammaproteobacteria</taxon>
        <taxon>Pseudomonadales</taxon>
        <taxon>Pseudomonadaceae</taxon>
        <taxon>Entomomonas</taxon>
    </lineage>
</organism>
<gene>
    <name evidence="2" type="ORF">DM558_01215</name>
</gene>